<gene>
    <name evidence="1" type="ORF">KSW38_09980</name>
</gene>
<proteinExistence type="predicted"/>
<dbReference type="EMBL" id="JAHOPC010000005">
    <property type="protein sequence ID" value="MBU8866617.1"/>
    <property type="molecule type" value="Genomic_DNA"/>
</dbReference>
<name>A0ABS6I867_9MICC</name>
<comment type="caution">
    <text evidence="1">The sequence shown here is derived from an EMBL/GenBank/DDBJ whole genome shotgun (WGS) entry which is preliminary data.</text>
</comment>
<evidence type="ECO:0000313" key="1">
    <source>
        <dbReference type="EMBL" id="MBU8866617.1"/>
    </source>
</evidence>
<protein>
    <submittedName>
        <fullName evidence="1">Uncharacterized protein</fullName>
    </submittedName>
</protein>
<keyword evidence="2" id="KW-1185">Reference proteome</keyword>
<sequence>MDLSDPNVAAHDAKIRKSGVKVPSATTTHFVDADAREKKDKENKNSDVAIAPMLYPSGCGLSVWVYQDGGRIISSNLTSCPFTFSTADMDSWLGFCAWFSYNNHVASNVTYSGPASSFTNDYAYWCANGNNTSYRTETYGEVYLGGTRYSAAAYDELTNVPCGT</sequence>
<organism evidence="1 2">
    <name type="scientific">Paenarthrobacter aromaticivorans</name>
    <dbReference type="NCBI Taxonomy" id="2849150"/>
    <lineage>
        <taxon>Bacteria</taxon>
        <taxon>Bacillati</taxon>
        <taxon>Actinomycetota</taxon>
        <taxon>Actinomycetes</taxon>
        <taxon>Micrococcales</taxon>
        <taxon>Micrococcaceae</taxon>
        <taxon>Paenarthrobacter</taxon>
    </lineage>
</organism>
<dbReference type="RefSeq" id="WP_216924755.1">
    <property type="nucleotide sequence ID" value="NZ_JAHOPC010000005.1"/>
</dbReference>
<accession>A0ABS6I867</accession>
<evidence type="ECO:0000313" key="2">
    <source>
        <dbReference type="Proteomes" id="UP000824166"/>
    </source>
</evidence>
<reference evidence="1 2" key="1">
    <citation type="submission" date="2021-06" db="EMBL/GenBank/DDBJ databases">
        <authorList>
            <person name="Jeong J.W."/>
        </authorList>
    </citation>
    <scope>NUCLEOTIDE SEQUENCE [LARGE SCALE GENOMIC DNA]</scope>
    <source>
        <strain evidence="1 2">MMS21-TAE1-1</strain>
    </source>
</reference>
<dbReference type="Proteomes" id="UP000824166">
    <property type="component" value="Unassembled WGS sequence"/>
</dbReference>